<dbReference type="Pfam" id="PF14300">
    <property type="entry name" value="DMP19"/>
    <property type="match status" value="1"/>
</dbReference>
<evidence type="ECO:0000259" key="1">
    <source>
        <dbReference type="Pfam" id="PF14300"/>
    </source>
</evidence>
<dbReference type="Proteomes" id="UP000317648">
    <property type="component" value="Chromosome"/>
</dbReference>
<keyword evidence="3" id="KW-1185">Reference proteome</keyword>
<dbReference type="EMBL" id="CP036433">
    <property type="protein sequence ID" value="QDU93905.1"/>
    <property type="molecule type" value="Genomic_DNA"/>
</dbReference>
<dbReference type="RefSeq" id="WP_145051399.1">
    <property type="nucleotide sequence ID" value="NZ_CP036433.1"/>
</dbReference>
<accession>A0A518DPY9</accession>
<feature type="domain" description="DNA mimic protein DMP19 C-terminal" evidence="1">
    <location>
        <begin position="28"/>
        <end position="136"/>
    </location>
</feature>
<protein>
    <recommendedName>
        <fullName evidence="1">DNA mimic protein DMP19 C-terminal domain-containing protein</fullName>
    </recommendedName>
</protein>
<name>A0A518DPY9_9BACT</name>
<sequence length="143" mass="16402">MDVSQQLARYYDSLIERCNRDPSARPNNLPKHDQIIYYVISTRCEMDMNGFDSVFDQLLTENELRLLVDALNELGAGTLAESFNQAHSRLRDAGFFGDDSMMVSDLDNDDFGFLDDIEDDIRKNDSLWDLDDRLAELIPTNAK</sequence>
<dbReference type="KEGG" id="lcre:Pla8534_16900"/>
<reference evidence="2 3" key="1">
    <citation type="submission" date="2019-02" db="EMBL/GenBank/DDBJ databases">
        <title>Deep-cultivation of Planctomycetes and their phenomic and genomic characterization uncovers novel biology.</title>
        <authorList>
            <person name="Wiegand S."/>
            <person name="Jogler M."/>
            <person name="Boedeker C."/>
            <person name="Pinto D."/>
            <person name="Vollmers J."/>
            <person name="Rivas-Marin E."/>
            <person name="Kohn T."/>
            <person name="Peeters S.H."/>
            <person name="Heuer A."/>
            <person name="Rast P."/>
            <person name="Oberbeckmann S."/>
            <person name="Bunk B."/>
            <person name="Jeske O."/>
            <person name="Meyerdierks A."/>
            <person name="Storesund J.E."/>
            <person name="Kallscheuer N."/>
            <person name="Luecker S."/>
            <person name="Lage O.M."/>
            <person name="Pohl T."/>
            <person name="Merkel B.J."/>
            <person name="Hornburger P."/>
            <person name="Mueller R.-W."/>
            <person name="Bruemmer F."/>
            <person name="Labrenz M."/>
            <person name="Spormann A.M."/>
            <person name="Op den Camp H."/>
            <person name="Overmann J."/>
            <person name="Amann R."/>
            <person name="Jetten M.S.M."/>
            <person name="Mascher T."/>
            <person name="Medema M.H."/>
            <person name="Devos D.P."/>
            <person name="Kaster A.-K."/>
            <person name="Ovreas L."/>
            <person name="Rohde M."/>
            <person name="Galperin M.Y."/>
            <person name="Jogler C."/>
        </authorList>
    </citation>
    <scope>NUCLEOTIDE SEQUENCE [LARGE SCALE GENOMIC DNA]</scope>
    <source>
        <strain evidence="2 3">Pla85_3_4</strain>
    </source>
</reference>
<gene>
    <name evidence="2" type="ORF">Pla8534_16900</name>
</gene>
<proteinExistence type="predicted"/>
<dbReference type="AlphaFoldDB" id="A0A518DPY9"/>
<evidence type="ECO:0000313" key="2">
    <source>
        <dbReference type="EMBL" id="QDU93905.1"/>
    </source>
</evidence>
<dbReference type="InterPro" id="IPR025402">
    <property type="entry name" value="DMP19_C"/>
</dbReference>
<organism evidence="2 3">
    <name type="scientific">Lignipirellula cremea</name>
    <dbReference type="NCBI Taxonomy" id="2528010"/>
    <lineage>
        <taxon>Bacteria</taxon>
        <taxon>Pseudomonadati</taxon>
        <taxon>Planctomycetota</taxon>
        <taxon>Planctomycetia</taxon>
        <taxon>Pirellulales</taxon>
        <taxon>Pirellulaceae</taxon>
        <taxon>Lignipirellula</taxon>
    </lineage>
</organism>
<dbReference type="OrthoDB" id="9832830at2"/>
<evidence type="ECO:0000313" key="3">
    <source>
        <dbReference type="Proteomes" id="UP000317648"/>
    </source>
</evidence>